<feature type="compositionally biased region" description="Pro residues" evidence="1">
    <location>
        <begin position="1030"/>
        <end position="1043"/>
    </location>
</feature>
<feature type="domain" description="Swt1-like HEPN" evidence="2">
    <location>
        <begin position="11"/>
        <end position="133"/>
    </location>
</feature>
<protein>
    <submittedName>
        <fullName evidence="4">DUF499 domain-containing protein</fullName>
    </submittedName>
</protein>
<keyword evidence="5" id="KW-1185">Reference proteome</keyword>
<evidence type="ECO:0000313" key="4">
    <source>
        <dbReference type="EMBL" id="QPI36204.1"/>
    </source>
</evidence>
<dbReference type="Pfam" id="PF04465">
    <property type="entry name" value="DUF499"/>
    <property type="match status" value="1"/>
</dbReference>
<evidence type="ECO:0000313" key="5">
    <source>
        <dbReference type="Proteomes" id="UP000465306"/>
    </source>
</evidence>
<dbReference type="InterPro" id="IPR007555">
    <property type="entry name" value="DUF499"/>
</dbReference>
<name>A0AAX1J427_9MYCO</name>
<organism evidence="4 6">
    <name type="scientific">Mycobacterium kubicae</name>
    <dbReference type="NCBI Taxonomy" id="120959"/>
    <lineage>
        <taxon>Bacteria</taxon>
        <taxon>Bacillati</taxon>
        <taxon>Actinomycetota</taxon>
        <taxon>Actinomycetes</taxon>
        <taxon>Mycobacteriales</taxon>
        <taxon>Mycobacteriaceae</taxon>
        <taxon>Mycobacterium</taxon>
        <taxon>Mycobacterium simiae complex</taxon>
    </lineage>
</organism>
<dbReference type="Proteomes" id="UP000465306">
    <property type="component" value="Unassembled WGS sequence"/>
</dbReference>
<dbReference type="RefSeq" id="WP_174814236.1">
    <property type="nucleotide sequence ID" value="NZ_BLKU01000005.1"/>
</dbReference>
<feature type="compositionally biased region" description="Basic and acidic residues" evidence="1">
    <location>
        <begin position="1003"/>
        <end position="1013"/>
    </location>
</feature>
<dbReference type="EMBL" id="CP065047">
    <property type="protein sequence ID" value="QPI36204.1"/>
    <property type="molecule type" value="Genomic_DNA"/>
</dbReference>
<evidence type="ECO:0000313" key="6">
    <source>
        <dbReference type="Proteomes" id="UP000663583"/>
    </source>
</evidence>
<dbReference type="InterPro" id="IPR041650">
    <property type="entry name" value="HEPN_Swt1"/>
</dbReference>
<reference evidence="3" key="2">
    <citation type="submission" date="2020-02" db="EMBL/GenBank/DDBJ databases">
        <authorList>
            <person name="Matsumoto Y."/>
            <person name="Kinjo T."/>
            <person name="Motooka D."/>
            <person name="Nabeya D."/>
            <person name="Jung N."/>
            <person name="Uechi K."/>
            <person name="Horii T."/>
            <person name="Iida T."/>
            <person name="Fujita J."/>
            <person name="Nakamura S."/>
        </authorList>
    </citation>
    <scope>NUCLEOTIDE SEQUENCE</scope>
    <source>
        <strain evidence="3">JCM 13573</strain>
    </source>
</reference>
<evidence type="ECO:0000313" key="3">
    <source>
        <dbReference type="EMBL" id="GFG67909.1"/>
    </source>
</evidence>
<evidence type="ECO:0000256" key="1">
    <source>
        <dbReference type="SAM" id="MobiDB-lite"/>
    </source>
</evidence>
<feature type="region of interest" description="Disordered" evidence="1">
    <location>
        <begin position="1003"/>
        <end position="1045"/>
    </location>
</feature>
<sequence length="1121" mass="125175">MAVTNRDRIGQMLETLAPALDTFIQQVVKPELPSGEDWTYIAEIRDQGRSQGGGVKTYSRMDPQLQLRMLCENITSQFKPKWYPFDKYLSRPQKALAMELADVRNRWAHNEAFNNEDAARALETGERLLRAINAGSEADKVQRMKLDLRRVAVERDDQRVLKKATLETPTSGLRPWREVLVPHEDVATGNFKASEFAADLFKVATHSIDTSREYSDPVEFFNRTYLTEGLRELIGGAVDRLRGDANAAPVINLQTNFGGGKTHSMLALWHLAAVRPITDFPQEVQELLGLHEYGELAGKQVARVAFVGNHFAPSGEPRGDLHINTVWGELAYQLGGADAYELVRASDESATAPGEALHELLQYYAPAVILIDEWVAYARQLLGRDDLPGGAFDTQFTFAQSLTEAAKATPGILLAISIPASFDPSEDSPDELGSDEEVGGLNGIEALRRLRNVVGRVADQWRPASATESYQIVRQRLFVEPNAEQLALIGETARAFGDFYRKHNADFPREVLEKAYEDRIKRSYPIHPELFDRLYGEWSTLERFQRTRGVLRLMNTVIHAVWVGGDTAPLIMPGSIPLHVSSVNSELTSYLADSWKAIIDVDVDGPQSTPAQIDKSRPVFGQGSLTQRIARTVFFGAAPTLGSAHKGLETTRVFLGTALPGDVVGNFHSALNALSDAATYFYSGAGRYWYDLQANISRTAKDYAERLHDEDVWAEIENRLAVQRRTSGGFGGVQICPADSADIPDVDEARLVIMHAKAGYSRRQGNDSDAWRFAHAALEKRGTANRTHRNMVVFLAADRDRLIEVNAAVREYLGWKNVTERVDELGLTPQQLRQATERAERASTTADDRLMGAYHWVLAPEWPPSAQMFTLPAIKVEISGTSLAERVSNKMINDGTLSTTRAASSIRHDITTHLSSLWERGHVSVGELWTYYSDYPYMPRLRERSVLNAGVEGFREGSSLYWQQESFALADGVQDGVYQNLMLPTDEKTAVIRNDTLIVRPEVAEHQRKHEGREELDESDVTTKRGDKGFPPPPPEPPSPPKPTFTRFFGTRLLNDQRYAADFSKIINEVLQPLAAAEGTKLEVRVEITATNRSGFEDNKRRIVNENATTLKFEQHGFEND</sequence>
<accession>A0AAX1J427</accession>
<dbReference type="KEGG" id="mku:I2456_16820"/>
<gene>
    <name evidence="4" type="ORF">I2456_16820</name>
    <name evidence="3" type="ORF">MKUB_53990</name>
</gene>
<dbReference type="Proteomes" id="UP000663583">
    <property type="component" value="Chromosome"/>
</dbReference>
<evidence type="ECO:0000259" key="2">
    <source>
        <dbReference type="Pfam" id="PF18731"/>
    </source>
</evidence>
<reference evidence="3 5" key="1">
    <citation type="journal article" date="2019" name="Emerg. Microbes Infect.">
        <title>Comprehensive subspecies identification of 175 nontuberculous mycobacteria species based on 7547 genomic profiles.</title>
        <authorList>
            <person name="Matsumoto Y."/>
            <person name="Kinjo T."/>
            <person name="Motooka D."/>
            <person name="Nabeya D."/>
            <person name="Jung N."/>
            <person name="Uechi K."/>
            <person name="Horii T."/>
            <person name="Iida T."/>
            <person name="Fujita J."/>
            <person name="Nakamura S."/>
        </authorList>
    </citation>
    <scope>NUCLEOTIDE SEQUENCE [LARGE SCALE GENOMIC DNA]</scope>
    <source>
        <strain evidence="3 5">JCM 13573</strain>
    </source>
</reference>
<dbReference type="EMBL" id="BLKU01000005">
    <property type="protein sequence ID" value="GFG67909.1"/>
    <property type="molecule type" value="Genomic_DNA"/>
</dbReference>
<dbReference type="Pfam" id="PF18731">
    <property type="entry name" value="HEPN_Swt1"/>
    <property type="match status" value="1"/>
</dbReference>
<dbReference type="AlphaFoldDB" id="A0AAX1J427"/>
<proteinExistence type="predicted"/>
<reference evidence="4" key="3">
    <citation type="submission" date="2020-11" db="EMBL/GenBank/DDBJ databases">
        <title>Intraspecies plasmid and genomic variation of Mycobacterium kubicae revealed by the complete genome sequences of two clinical isolates.</title>
        <authorList>
            <person name="Hendrix J.R."/>
            <person name="Epperson L.E."/>
            <person name="Honda J.R."/>
            <person name="Strong M."/>
        </authorList>
    </citation>
    <scope>NUCLEOTIDE SEQUENCE</scope>
    <source>
        <strain evidence="4">JCM 13573</strain>
    </source>
</reference>